<evidence type="ECO:0000313" key="3">
    <source>
        <dbReference type="Proteomes" id="UP001165405"/>
    </source>
</evidence>
<dbReference type="Proteomes" id="UP001165405">
    <property type="component" value="Unassembled WGS sequence"/>
</dbReference>
<protein>
    <submittedName>
        <fullName evidence="2">GyrI-like domain-containing protein</fullName>
    </submittedName>
</protein>
<evidence type="ECO:0000313" key="2">
    <source>
        <dbReference type="EMBL" id="MCF4121482.1"/>
    </source>
</evidence>
<comment type="caution">
    <text evidence="2">The sequence shown here is derived from an EMBL/GenBank/DDBJ whole genome shotgun (WGS) entry which is preliminary data.</text>
</comment>
<dbReference type="Pfam" id="PF06445">
    <property type="entry name" value="GyrI-like"/>
    <property type="match status" value="1"/>
</dbReference>
<organism evidence="2 3">
    <name type="scientific">Antribacter soli</name>
    <dbReference type="NCBI Taxonomy" id="2910976"/>
    <lineage>
        <taxon>Bacteria</taxon>
        <taxon>Bacillati</taxon>
        <taxon>Actinomycetota</taxon>
        <taxon>Actinomycetes</taxon>
        <taxon>Micrococcales</taxon>
        <taxon>Promicromonosporaceae</taxon>
        <taxon>Antribacter</taxon>
    </lineage>
</organism>
<dbReference type="RefSeq" id="WP_236089283.1">
    <property type="nucleotide sequence ID" value="NZ_JAKGSG010000031.1"/>
</dbReference>
<dbReference type="SMART" id="SM00871">
    <property type="entry name" value="AraC_E_bind"/>
    <property type="match status" value="1"/>
</dbReference>
<dbReference type="InterPro" id="IPR029442">
    <property type="entry name" value="GyrI-like"/>
</dbReference>
<feature type="domain" description="AraC effector-binding" evidence="1">
    <location>
        <begin position="1"/>
        <end position="151"/>
    </location>
</feature>
<dbReference type="InterPro" id="IPR010499">
    <property type="entry name" value="AraC_E-bd"/>
</dbReference>
<dbReference type="AlphaFoldDB" id="A0AA41QFZ6"/>
<dbReference type="InterPro" id="IPR011256">
    <property type="entry name" value="Reg_factor_effector_dom_sf"/>
</dbReference>
<name>A0AA41QFZ6_9MICO</name>
<evidence type="ECO:0000259" key="1">
    <source>
        <dbReference type="SMART" id="SM00871"/>
    </source>
</evidence>
<reference evidence="2" key="1">
    <citation type="submission" date="2022-01" db="EMBL/GenBank/DDBJ databases">
        <title>Antribacter sp. nov., isolated from Guizhou of China.</title>
        <authorList>
            <person name="Chengliang C."/>
            <person name="Ya Z."/>
        </authorList>
    </citation>
    <scope>NUCLEOTIDE SEQUENCE</scope>
    <source>
        <strain evidence="2">KLBMP 9083</strain>
    </source>
</reference>
<dbReference type="EMBL" id="JAKGSG010000031">
    <property type="protein sequence ID" value="MCF4121482.1"/>
    <property type="molecule type" value="Genomic_DNA"/>
</dbReference>
<dbReference type="Gene3D" id="3.20.80.10">
    <property type="entry name" value="Regulatory factor, effector binding domain"/>
    <property type="match status" value="1"/>
</dbReference>
<keyword evidence="3" id="KW-1185">Reference proteome</keyword>
<accession>A0AA41QFZ6</accession>
<sequence length="151" mass="16373">MDVVRGERAAQEIVGLHESVRMDELREFFPRAMAAAAEALEARGVDPGGPAVALYEGMDAETFDVTAGYPVPSGAAPSDDVVAAMLPAGATVEVIHRGPYESLRTTYEELTAWFEENGMTPPPVMWEEYLVGPESEADPGQWQTRIVYPMG</sequence>
<proteinExistence type="predicted"/>
<dbReference type="SUPFAM" id="SSF55136">
    <property type="entry name" value="Probable bacterial effector-binding domain"/>
    <property type="match status" value="1"/>
</dbReference>
<gene>
    <name evidence="2" type="ORF">L1785_10865</name>
</gene>